<feature type="transmembrane region" description="Helical" evidence="14">
    <location>
        <begin position="158"/>
        <end position="179"/>
    </location>
</feature>
<name>A0AA47P9Y5_MERPO</name>
<dbReference type="Proteomes" id="UP001174136">
    <property type="component" value="Unassembled WGS sequence"/>
</dbReference>
<evidence type="ECO:0000256" key="7">
    <source>
        <dbReference type="ARBA" id="ARBA00022989"/>
    </source>
</evidence>
<accession>A0AA47P9Y5</accession>
<feature type="transmembrane region" description="Helical" evidence="14">
    <location>
        <begin position="125"/>
        <end position="152"/>
    </location>
</feature>
<feature type="transmembrane region" description="Helical" evidence="14">
    <location>
        <begin position="439"/>
        <end position="468"/>
    </location>
</feature>
<gene>
    <name evidence="15" type="primary">Slc5a7_4</name>
    <name evidence="15" type="ORF">N1851_004082</name>
</gene>
<evidence type="ECO:0000313" key="16">
    <source>
        <dbReference type="Proteomes" id="UP001174136"/>
    </source>
</evidence>
<dbReference type="GO" id="GO:0005307">
    <property type="term" value="F:choline:sodium symporter activity"/>
    <property type="evidence" value="ECO:0007669"/>
    <property type="project" value="TreeGrafter"/>
</dbReference>
<evidence type="ECO:0000256" key="5">
    <source>
        <dbReference type="ARBA" id="ARBA00022847"/>
    </source>
</evidence>
<dbReference type="EMBL" id="JAOPHQ010000618">
    <property type="protein sequence ID" value="KAK0153845.1"/>
    <property type="molecule type" value="Genomic_DNA"/>
</dbReference>
<proteinExistence type="inferred from homology"/>
<sequence length="658" mass="71510">MPQDTNGYSVLSKSTVFQMRCPVVITKDPVALVARVGVLTPLSWSNFQSGSCTNIPWDSFIPQLSTVKAATEPTMALNVPGLVVMALFYVLILATGIWASMRSKKEEKKCKGDGMEITLLAGRNINLLVGIFTLTATWVGGGFILGIAEAVYNPTLGLVWALMPVPYVLTFFLGGFFFAKPMRENKYLTMMDPFQIKYGNVLSSALIFPALVADVLWVARTLVSLGKRPHTGSVVVVVVAVEDLAPWRQRRCDSGLAHRGTMSVILDLSYVYSIIISSVVAIVYTLLGGLYSVAYTDVIQLILIFVSLYVCVPFMMTNPNSVDITLTAFNETFQAPWVGKLEAQDAGKWIDDFMVLALGGLAYQAFYQRILAASSYTQAQVTCFASSAFCLVLGIPSILIGAVAASTDWNTTSYGSPSPYERGQAGSILPIALQYLTPAYISIIGIGAVAAAVMSSMDSALLSSASMFSSNIYKNIIRKQASDREMQWVIRISVVVVGLAGTALTFLDNSVLVFWLVGVDMSYTIMFPQLVCVLFFKVSNGYGASVGYILGMALRVMSGEPLIGLPPAIHFPGCRPDSEGKMTQYFPFRTTIMLMSLVSIVLVSWLASIIFNKGLLSERWDVFKINRRQAKAAEAAAALQEQKKKDPAGVKLLDTTSC</sequence>
<keyword evidence="6" id="KW-0530">Neurotransmitter biosynthesis</keyword>
<evidence type="ECO:0000256" key="6">
    <source>
        <dbReference type="ARBA" id="ARBA00022979"/>
    </source>
</evidence>
<evidence type="ECO:0000256" key="4">
    <source>
        <dbReference type="ARBA" id="ARBA00022692"/>
    </source>
</evidence>
<evidence type="ECO:0000256" key="10">
    <source>
        <dbReference type="ARBA" id="ARBA00023136"/>
    </source>
</evidence>
<evidence type="ECO:0000256" key="12">
    <source>
        <dbReference type="ARBA" id="ARBA00023201"/>
    </source>
</evidence>
<keyword evidence="7 14" id="KW-1133">Transmembrane helix</keyword>
<keyword evidence="3" id="KW-0813">Transport</keyword>
<feature type="transmembrane region" description="Helical" evidence="14">
    <location>
        <begin position="548"/>
        <end position="571"/>
    </location>
</feature>
<keyword evidence="16" id="KW-1185">Reference proteome</keyword>
<dbReference type="GO" id="GO:0005886">
    <property type="term" value="C:plasma membrane"/>
    <property type="evidence" value="ECO:0007669"/>
    <property type="project" value="TreeGrafter"/>
</dbReference>
<feature type="transmembrane region" description="Helical" evidence="14">
    <location>
        <begin position="200"/>
        <end position="219"/>
    </location>
</feature>
<evidence type="ECO:0000256" key="14">
    <source>
        <dbReference type="SAM" id="Phobius"/>
    </source>
</evidence>
<dbReference type="CDD" id="cd11474">
    <property type="entry name" value="SLC5sbd_CHT"/>
    <property type="match status" value="1"/>
</dbReference>
<dbReference type="InterPro" id="IPR038377">
    <property type="entry name" value="Na/Glc_symporter_sf"/>
</dbReference>
<evidence type="ECO:0000256" key="13">
    <source>
        <dbReference type="RuleBase" id="RU362091"/>
    </source>
</evidence>
<feature type="transmembrane region" description="Helical" evidence="14">
    <location>
        <begin position="353"/>
        <end position="371"/>
    </location>
</feature>
<evidence type="ECO:0000256" key="1">
    <source>
        <dbReference type="ARBA" id="ARBA00004141"/>
    </source>
</evidence>
<dbReference type="PANTHER" id="PTHR45897:SF5">
    <property type="entry name" value="HIGH AFFINITY CHOLINE TRANSPORTER 1"/>
    <property type="match status" value="1"/>
</dbReference>
<keyword evidence="4 14" id="KW-0812">Transmembrane</keyword>
<keyword evidence="12" id="KW-0739">Sodium transport</keyword>
<dbReference type="GO" id="GO:0008292">
    <property type="term" value="P:acetylcholine biosynthetic process"/>
    <property type="evidence" value="ECO:0007669"/>
    <property type="project" value="TreeGrafter"/>
</dbReference>
<keyword evidence="11" id="KW-0325">Glycoprotein</keyword>
<keyword evidence="8" id="KW-0915">Sodium</keyword>
<organism evidence="15 16">
    <name type="scientific">Merluccius polli</name>
    <name type="common">Benguela hake</name>
    <name type="synonym">Merluccius cadenati</name>
    <dbReference type="NCBI Taxonomy" id="89951"/>
    <lineage>
        <taxon>Eukaryota</taxon>
        <taxon>Metazoa</taxon>
        <taxon>Chordata</taxon>
        <taxon>Craniata</taxon>
        <taxon>Vertebrata</taxon>
        <taxon>Euteleostomi</taxon>
        <taxon>Actinopterygii</taxon>
        <taxon>Neopterygii</taxon>
        <taxon>Teleostei</taxon>
        <taxon>Neoteleostei</taxon>
        <taxon>Acanthomorphata</taxon>
        <taxon>Zeiogadaria</taxon>
        <taxon>Gadariae</taxon>
        <taxon>Gadiformes</taxon>
        <taxon>Gadoidei</taxon>
        <taxon>Merlucciidae</taxon>
        <taxon>Merluccius</taxon>
    </lineage>
</organism>
<keyword evidence="5" id="KW-0769">Symport</keyword>
<comment type="similarity">
    <text evidence="2 13">Belongs to the sodium:solute symporter (SSF) (TC 2.A.21) family.</text>
</comment>
<feature type="transmembrane region" description="Helical" evidence="14">
    <location>
        <begin position="82"/>
        <end position="101"/>
    </location>
</feature>
<comment type="caution">
    <text evidence="15">The sequence shown here is derived from an EMBL/GenBank/DDBJ whole genome shotgun (WGS) entry which is preliminary data.</text>
</comment>
<feature type="transmembrane region" description="Helical" evidence="14">
    <location>
        <begin position="298"/>
        <end position="316"/>
    </location>
</feature>
<evidence type="ECO:0000256" key="3">
    <source>
        <dbReference type="ARBA" id="ARBA00022448"/>
    </source>
</evidence>
<dbReference type="Gene3D" id="1.20.1730.10">
    <property type="entry name" value="Sodium/glucose cotransporter"/>
    <property type="match status" value="1"/>
</dbReference>
<feature type="transmembrane region" description="Helical" evidence="14">
    <location>
        <begin position="591"/>
        <end position="611"/>
    </location>
</feature>
<evidence type="ECO:0000256" key="11">
    <source>
        <dbReference type="ARBA" id="ARBA00023180"/>
    </source>
</evidence>
<keyword evidence="10 14" id="KW-0472">Membrane</keyword>
<dbReference type="PROSITE" id="PS50283">
    <property type="entry name" value="NA_SOLUT_SYMP_3"/>
    <property type="match status" value="1"/>
</dbReference>
<evidence type="ECO:0000256" key="8">
    <source>
        <dbReference type="ARBA" id="ARBA00023053"/>
    </source>
</evidence>
<dbReference type="InterPro" id="IPR052244">
    <property type="entry name" value="Choline_transporter"/>
</dbReference>
<reference evidence="15" key="1">
    <citation type="journal article" date="2023" name="Front. Mar. Sci.">
        <title>A new Merluccius polli reference genome to investigate the effects of global change in West African waters.</title>
        <authorList>
            <person name="Mateo J.L."/>
            <person name="Blanco-Fernandez C."/>
            <person name="Garcia-Vazquez E."/>
            <person name="Machado-Schiaffino G."/>
        </authorList>
    </citation>
    <scope>NUCLEOTIDE SEQUENCE</scope>
    <source>
        <strain evidence="15">C29</strain>
        <tissue evidence="15">Fin</tissue>
    </source>
</reference>
<evidence type="ECO:0000256" key="2">
    <source>
        <dbReference type="ARBA" id="ARBA00006434"/>
    </source>
</evidence>
<feature type="transmembrane region" description="Helical" evidence="14">
    <location>
        <begin position="488"/>
        <end position="507"/>
    </location>
</feature>
<evidence type="ECO:0000256" key="9">
    <source>
        <dbReference type="ARBA" id="ARBA00023065"/>
    </source>
</evidence>
<feature type="transmembrane region" description="Helical" evidence="14">
    <location>
        <begin position="513"/>
        <end position="536"/>
    </location>
</feature>
<dbReference type="AlphaFoldDB" id="A0AA47P9Y5"/>
<comment type="subcellular location">
    <subcellularLocation>
        <location evidence="1">Membrane</location>
        <topology evidence="1">Multi-pass membrane protein</topology>
    </subcellularLocation>
</comment>
<dbReference type="Pfam" id="PF00474">
    <property type="entry name" value="SSF"/>
    <property type="match status" value="2"/>
</dbReference>
<feature type="transmembrane region" description="Helical" evidence="14">
    <location>
        <begin position="383"/>
        <end position="405"/>
    </location>
</feature>
<keyword evidence="9" id="KW-0406">Ion transport</keyword>
<evidence type="ECO:0000313" key="15">
    <source>
        <dbReference type="EMBL" id="KAK0153845.1"/>
    </source>
</evidence>
<dbReference type="PANTHER" id="PTHR45897">
    <property type="entry name" value="HIGH-AFFINITY CHOLINE TRANSPORTER 1"/>
    <property type="match status" value="1"/>
</dbReference>
<protein>
    <submittedName>
        <fullName evidence="15">High affinity choline transporter 1</fullName>
    </submittedName>
</protein>
<feature type="transmembrane region" description="Helical" evidence="14">
    <location>
        <begin position="270"/>
        <end position="291"/>
    </location>
</feature>
<dbReference type="InterPro" id="IPR001734">
    <property type="entry name" value="Na/solute_symporter"/>
</dbReference>